<organism evidence="1 2">
    <name type="scientific">Peronosclerospora sorghi</name>
    <dbReference type="NCBI Taxonomy" id="230839"/>
    <lineage>
        <taxon>Eukaryota</taxon>
        <taxon>Sar</taxon>
        <taxon>Stramenopiles</taxon>
        <taxon>Oomycota</taxon>
        <taxon>Peronosporomycetes</taxon>
        <taxon>Peronosporales</taxon>
        <taxon>Peronosporaceae</taxon>
        <taxon>Peronosclerospora</taxon>
    </lineage>
</organism>
<evidence type="ECO:0000313" key="1">
    <source>
        <dbReference type="EMBL" id="KAI9913303.1"/>
    </source>
</evidence>
<protein>
    <submittedName>
        <fullName evidence="1">Uncharacterized protein</fullName>
    </submittedName>
</protein>
<name>A0ACC0W5C2_9STRA</name>
<gene>
    <name evidence="1" type="ORF">PsorP6_006217</name>
</gene>
<comment type="caution">
    <text evidence="1">The sequence shown here is derived from an EMBL/GenBank/DDBJ whole genome shotgun (WGS) entry which is preliminary data.</text>
</comment>
<proteinExistence type="predicted"/>
<keyword evidence="2" id="KW-1185">Reference proteome</keyword>
<dbReference type="Proteomes" id="UP001163321">
    <property type="component" value="Chromosome 4"/>
</dbReference>
<dbReference type="EMBL" id="CM047583">
    <property type="protein sequence ID" value="KAI9913303.1"/>
    <property type="molecule type" value="Genomic_DNA"/>
</dbReference>
<accession>A0ACC0W5C2</accession>
<evidence type="ECO:0000313" key="2">
    <source>
        <dbReference type="Proteomes" id="UP001163321"/>
    </source>
</evidence>
<sequence length="85" mass="9884">MKLGQQQIQKPEAAEKSIDDLQAERVKLQQELEHTEADSHQAKLSMINQTHEREMSSHTNEKEAERIATCKQLEQLEKRRGEDSE</sequence>
<reference evidence="1 2" key="1">
    <citation type="journal article" date="2022" name="bioRxiv">
        <title>The genome of the oomycete Peronosclerospora sorghi, a cosmopolitan pathogen of maize and sorghum, is inflated with dispersed pseudogenes.</title>
        <authorList>
            <person name="Fletcher K."/>
            <person name="Martin F."/>
            <person name="Isakeit T."/>
            <person name="Cavanaugh K."/>
            <person name="Magill C."/>
            <person name="Michelmore R."/>
        </authorList>
    </citation>
    <scope>NUCLEOTIDE SEQUENCE [LARGE SCALE GENOMIC DNA]</scope>
    <source>
        <strain evidence="1">P6</strain>
    </source>
</reference>